<comment type="caution">
    <text evidence="2">The sequence shown here is derived from an EMBL/GenBank/DDBJ whole genome shotgun (WGS) entry which is preliminary data.</text>
</comment>
<keyword evidence="3" id="KW-1185">Reference proteome</keyword>
<protein>
    <recommendedName>
        <fullName evidence="1">Reverse transcriptase Ty1/copia-type domain-containing protein</fullName>
    </recommendedName>
</protein>
<accession>A0A9Q3GQW3</accession>
<dbReference type="Pfam" id="PF07727">
    <property type="entry name" value="RVT_2"/>
    <property type="match status" value="1"/>
</dbReference>
<name>A0A9Q3GQW3_9BASI</name>
<gene>
    <name evidence="2" type="ORF">O181_016276</name>
</gene>
<reference evidence="2" key="1">
    <citation type="submission" date="2021-03" db="EMBL/GenBank/DDBJ databases">
        <title>Draft genome sequence of rust myrtle Austropuccinia psidii MF-1, a brazilian biotype.</title>
        <authorList>
            <person name="Quecine M.C."/>
            <person name="Pachon D.M.R."/>
            <person name="Bonatelli M.L."/>
            <person name="Correr F.H."/>
            <person name="Franceschini L.M."/>
            <person name="Leite T.F."/>
            <person name="Margarido G.R.A."/>
            <person name="Almeida C.A."/>
            <person name="Ferrarezi J.A."/>
            <person name="Labate C.A."/>
        </authorList>
    </citation>
    <scope>NUCLEOTIDE SEQUENCE</scope>
    <source>
        <strain evidence="2">MF-1</strain>
    </source>
</reference>
<dbReference type="OrthoDB" id="418757at2759"/>
<dbReference type="SUPFAM" id="SSF56672">
    <property type="entry name" value="DNA/RNA polymerases"/>
    <property type="match status" value="1"/>
</dbReference>
<dbReference type="PANTHER" id="PTHR11439">
    <property type="entry name" value="GAG-POL-RELATED RETROTRANSPOSON"/>
    <property type="match status" value="1"/>
</dbReference>
<dbReference type="InterPro" id="IPR013103">
    <property type="entry name" value="RVT_2"/>
</dbReference>
<dbReference type="InterPro" id="IPR043502">
    <property type="entry name" value="DNA/RNA_pol_sf"/>
</dbReference>
<evidence type="ECO:0000313" key="2">
    <source>
        <dbReference type="EMBL" id="MBW0476561.1"/>
    </source>
</evidence>
<dbReference type="EMBL" id="AVOT02004509">
    <property type="protein sequence ID" value="MBW0476561.1"/>
    <property type="molecule type" value="Genomic_DNA"/>
</dbReference>
<dbReference type="AlphaFoldDB" id="A0A9Q3GQW3"/>
<dbReference type="CDD" id="cd09272">
    <property type="entry name" value="RNase_HI_RT_Ty1"/>
    <property type="match status" value="1"/>
</dbReference>
<organism evidence="2 3">
    <name type="scientific">Austropuccinia psidii MF-1</name>
    <dbReference type="NCBI Taxonomy" id="1389203"/>
    <lineage>
        <taxon>Eukaryota</taxon>
        <taxon>Fungi</taxon>
        <taxon>Dikarya</taxon>
        <taxon>Basidiomycota</taxon>
        <taxon>Pucciniomycotina</taxon>
        <taxon>Pucciniomycetes</taxon>
        <taxon>Pucciniales</taxon>
        <taxon>Sphaerophragmiaceae</taxon>
        <taxon>Austropuccinia</taxon>
    </lineage>
</organism>
<dbReference type="PANTHER" id="PTHR11439:SF483">
    <property type="entry name" value="PEPTIDE SYNTHASE GLIP-LIKE, PUTATIVE (AFU_ORTHOLOGUE AFUA_3G12920)-RELATED"/>
    <property type="match status" value="1"/>
</dbReference>
<dbReference type="Proteomes" id="UP000765509">
    <property type="component" value="Unassembled WGS sequence"/>
</dbReference>
<proteinExistence type="predicted"/>
<evidence type="ECO:0000313" key="3">
    <source>
        <dbReference type="Proteomes" id="UP000765509"/>
    </source>
</evidence>
<evidence type="ECO:0000259" key="1">
    <source>
        <dbReference type="Pfam" id="PF07727"/>
    </source>
</evidence>
<feature type="domain" description="Reverse transcriptase Ty1/copia-type" evidence="1">
    <location>
        <begin position="38"/>
        <end position="222"/>
    </location>
</feature>
<sequence length="417" mass="47075">MSPDREEWRKAIYWELDNMNNHGAFEILPIPHGTKPIGGGNSQLSGQDFHETFAPTATFTSLRILLTIAAQSEMHVASFDFVEAYLNASIEEEIWIHPPEGLEIPAGSGCRLRKALYGTCQAGRFWWTHLCTSLEKRGFHMSNYGSSVYWDNDHGMIIWLHVDNGVVFSKNKADLDNLKQSLCDKFAIKWDATLSHIVGINIARDHKRFELNQSHLISSIVSWYWDNHLLAAAPLPSKLNLQSLTENNPIIRQSDFLSCVGALSYVATGTWPDISFAVNLLARHLKHPGKEQWSCLQHLLRYLKQTSSQVLCMKPRRPELDLEFYSDASWGGEFSRSTHGYLTRLSNCSISWCSKLLVTVASSSCHAEFMALGIATRHSQWVQNLIGNASLPTSYHLEVTEKELTGKRASLHLDTAY</sequence>